<dbReference type="InterPro" id="IPR032675">
    <property type="entry name" value="LRR_dom_sf"/>
</dbReference>
<dbReference type="Pfam" id="PF00646">
    <property type="entry name" value="F-box"/>
    <property type="match status" value="1"/>
</dbReference>
<dbReference type="SUPFAM" id="SSF81383">
    <property type="entry name" value="F-box domain"/>
    <property type="match status" value="1"/>
</dbReference>
<feature type="domain" description="F-box" evidence="1">
    <location>
        <begin position="26"/>
        <end position="58"/>
    </location>
</feature>
<dbReference type="Proteomes" id="UP000187203">
    <property type="component" value="Unassembled WGS sequence"/>
</dbReference>
<evidence type="ECO:0000259" key="2">
    <source>
        <dbReference type="Pfam" id="PF24758"/>
    </source>
</evidence>
<dbReference type="PANTHER" id="PTHR34223:SF51">
    <property type="entry name" value="OS06G0556300 PROTEIN"/>
    <property type="match status" value="1"/>
</dbReference>
<dbReference type="PANTHER" id="PTHR34223">
    <property type="entry name" value="OS11G0201299 PROTEIN"/>
    <property type="match status" value="1"/>
</dbReference>
<dbReference type="Gene3D" id="3.80.10.10">
    <property type="entry name" value="Ribonuclease Inhibitor"/>
    <property type="match status" value="1"/>
</dbReference>
<reference evidence="4" key="1">
    <citation type="submission" date="2013-09" db="EMBL/GenBank/DDBJ databases">
        <title>Corchorus olitorius genome sequencing.</title>
        <authorList>
            <person name="Alam M."/>
            <person name="Haque M.S."/>
            <person name="Islam M.S."/>
            <person name="Emdad E.M."/>
            <person name="Islam M.M."/>
            <person name="Ahmed B."/>
            <person name="Halim A."/>
            <person name="Hossen Q.M.M."/>
            <person name="Hossain M.Z."/>
            <person name="Ahmed R."/>
            <person name="Khan M.M."/>
            <person name="Islam R."/>
            <person name="Rashid M.M."/>
            <person name="Khan S.A."/>
            <person name="Rahman M.S."/>
            <person name="Alam M."/>
            <person name="Yahiya A.S."/>
            <person name="Khan M.S."/>
            <person name="Azam M.S."/>
            <person name="Haque T."/>
            <person name="Lashkar M.Z.H."/>
            <person name="Akhand A.I."/>
            <person name="Morshed G."/>
            <person name="Roy S."/>
            <person name="Uddin K.S."/>
            <person name="Rabeya T."/>
            <person name="Hossain A.S."/>
            <person name="Chowdhury A."/>
            <person name="Snigdha A.R."/>
            <person name="Mortoza M.S."/>
            <person name="Matin S.A."/>
            <person name="Hoque S.M.E."/>
            <person name="Islam M.K."/>
            <person name="Roy D.K."/>
            <person name="Haider R."/>
            <person name="Moosa M.M."/>
            <person name="Elias S.M."/>
            <person name="Hasan A.M."/>
            <person name="Jahan S."/>
            <person name="Shafiuddin M."/>
            <person name="Mahmood N."/>
            <person name="Shommy N.S."/>
        </authorList>
    </citation>
    <scope>NUCLEOTIDE SEQUENCE [LARGE SCALE GENOMIC DNA]</scope>
    <source>
        <strain evidence="4">cv. O-4</strain>
    </source>
</reference>
<protein>
    <recommendedName>
        <fullName evidence="5">F-box domain-containing protein</fullName>
    </recommendedName>
</protein>
<dbReference type="InterPro" id="IPR001810">
    <property type="entry name" value="F-box_dom"/>
</dbReference>
<sequence>MDDSVVETSTNCKRQRVCEEEEEDRISSLPDSILIHILTFLPTIDAVRTVLVPRFRRLWHFLPTLTFDHDWYVDILKDEPPVQGPFYHEKFLDFVHIVLTFHQNATLDNFVLEMDLNFQYTKYVEAGIGNDEDAEYVKREKRMASEVDSRVYFAMRKNLKVLHLNFRQWADPEPFPSYRLPCVVLTLRAKYLVELKLAACEIKSSGQVQLNYLKRLFLNEVVMNDEIIDQIISACPVLEELLLFSCDGLRRLGFTNHSLKSLELFHSFDEKRLELSCPYIESLKVAGSMDWVYLVDVSSIVVSCITFSYNLESLLERYETVKAFFQELCHSKMFKPCEQCILV</sequence>
<organism evidence="3 4">
    <name type="scientific">Corchorus olitorius</name>
    <dbReference type="NCBI Taxonomy" id="93759"/>
    <lineage>
        <taxon>Eukaryota</taxon>
        <taxon>Viridiplantae</taxon>
        <taxon>Streptophyta</taxon>
        <taxon>Embryophyta</taxon>
        <taxon>Tracheophyta</taxon>
        <taxon>Spermatophyta</taxon>
        <taxon>Magnoliopsida</taxon>
        <taxon>eudicotyledons</taxon>
        <taxon>Gunneridae</taxon>
        <taxon>Pentapetalae</taxon>
        <taxon>rosids</taxon>
        <taxon>malvids</taxon>
        <taxon>Malvales</taxon>
        <taxon>Malvaceae</taxon>
        <taxon>Grewioideae</taxon>
        <taxon>Apeibeae</taxon>
        <taxon>Corchorus</taxon>
    </lineage>
</organism>
<dbReference type="Pfam" id="PF24758">
    <property type="entry name" value="LRR_At5g56370"/>
    <property type="match status" value="1"/>
</dbReference>
<dbReference type="InterPro" id="IPR055411">
    <property type="entry name" value="LRR_FXL15/At3g58940/PEG3-like"/>
</dbReference>
<evidence type="ECO:0008006" key="5">
    <source>
        <dbReference type="Google" id="ProtNLM"/>
    </source>
</evidence>
<accession>A0A1R3G828</accession>
<keyword evidence="4" id="KW-1185">Reference proteome</keyword>
<feature type="domain" description="F-box/LRR-repeat protein 15/At3g58940/PEG3-like LRR" evidence="2">
    <location>
        <begin position="155"/>
        <end position="284"/>
    </location>
</feature>
<dbReference type="STRING" id="93759.A0A1R3G828"/>
<dbReference type="InterPro" id="IPR053197">
    <property type="entry name" value="F-box_SCFL_complex_component"/>
</dbReference>
<evidence type="ECO:0000313" key="4">
    <source>
        <dbReference type="Proteomes" id="UP000187203"/>
    </source>
</evidence>
<gene>
    <name evidence="3" type="ORF">COLO4_36555</name>
</gene>
<comment type="caution">
    <text evidence="3">The sequence shown here is derived from an EMBL/GenBank/DDBJ whole genome shotgun (WGS) entry which is preliminary data.</text>
</comment>
<name>A0A1R3G828_9ROSI</name>
<proteinExistence type="predicted"/>
<evidence type="ECO:0000313" key="3">
    <source>
        <dbReference type="EMBL" id="OMO54223.1"/>
    </source>
</evidence>
<dbReference type="SUPFAM" id="SSF52047">
    <property type="entry name" value="RNI-like"/>
    <property type="match status" value="1"/>
</dbReference>
<evidence type="ECO:0000259" key="1">
    <source>
        <dbReference type="Pfam" id="PF00646"/>
    </source>
</evidence>
<dbReference type="AlphaFoldDB" id="A0A1R3G828"/>
<dbReference type="OrthoDB" id="1939276at2759"/>
<dbReference type="EMBL" id="AWUE01023299">
    <property type="protein sequence ID" value="OMO54223.1"/>
    <property type="molecule type" value="Genomic_DNA"/>
</dbReference>
<dbReference type="InterPro" id="IPR036047">
    <property type="entry name" value="F-box-like_dom_sf"/>
</dbReference>